<feature type="signal peptide" evidence="1">
    <location>
        <begin position="1"/>
        <end position="22"/>
    </location>
</feature>
<dbReference type="RefSeq" id="WP_341672313.1">
    <property type="nucleotide sequence ID" value="NZ_JBBYHV010000001.1"/>
</dbReference>
<evidence type="ECO:0000313" key="3">
    <source>
        <dbReference type="Proteomes" id="UP001497045"/>
    </source>
</evidence>
<sequence length="125" mass="13625">MRILMGLAAATLVASAPPSVDAHHSMAMFDQTSEVVVEGTVRQFQWSNPHAYIQLVVENEAGNPVEWSLELGSPVYLYARGWRPRTLRPGSEVRVRINPLRNGSPGGAVLDVTDMDGNAVGSNRR</sequence>
<evidence type="ECO:0000313" key="2">
    <source>
        <dbReference type="EMBL" id="MEL1249787.1"/>
    </source>
</evidence>
<keyword evidence="3" id="KW-1185">Reference proteome</keyword>
<dbReference type="Proteomes" id="UP001497045">
    <property type="component" value="Unassembled WGS sequence"/>
</dbReference>
<evidence type="ECO:0000256" key="1">
    <source>
        <dbReference type="SAM" id="SignalP"/>
    </source>
</evidence>
<name>A0ABU9IDF8_9SPHN</name>
<feature type="chain" id="PRO_5047299973" evidence="1">
    <location>
        <begin position="23"/>
        <end position="125"/>
    </location>
</feature>
<dbReference type="EMBL" id="JBBYHV010000001">
    <property type="protein sequence ID" value="MEL1249787.1"/>
    <property type="molecule type" value="Genomic_DNA"/>
</dbReference>
<comment type="caution">
    <text evidence="2">The sequence shown here is derived from an EMBL/GenBank/DDBJ whole genome shotgun (WGS) entry which is preliminary data.</text>
</comment>
<reference evidence="2 3" key="1">
    <citation type="submission" date="2024-04" db="EMBL/GenBank/DDBJ databases">
        <title>Aurantiacibacter sp. DGU6 16S ribosomal RNA gene Genome sequencing and assembly.</title>
        <authorList>
            <person name="Park S."/>
        </authorList>
    </citation>
    <scope>NUCLEOTIDE SEQUENCE [LARGE SCALE GENOMIC DNA]</scope>
    <source>
        <strain evidence="2 3">DGU6</strain>
    </source>
</reference>
<keyword evidence="1" id="KW-0732">Signal</keyword>
<dbReference type="InterPro" id="IPR046150">
    <property type="entry name" value="DUF6152"/>
</dbReference>
<dbReference type="Pfam" id="PF19649">
    <property type="entry name" value="DUF6152"/>
    <property type="match status" value="1"/>
</dbReference>
<gene>
    <name evidence="2" type="ORF">AAEO60_03795</name>
</gene>
<organism evidence="2 3">
    <name type="scientific">Aurantiacibacter gilvus</name>
    <dbReference type="NCBI Taxonomy" id="3139141"/>
    <lineage>
        <taxon>Bacteria</taxon>
        <taxon>Pseudomonadati</taxon>
        <taxon>Pseudomonadota</taxon>
        <taxon>Alphaproteobacteria</taxon>
        <taxon>Sphingomonadales</taxon>
        <taxon>Erythrobacteraceae</taxon>
        <taxon>Aurantiacibacter</taxon>
    </lineage>
</organism>
<accession>A0ABU9IDF8</accession>
<protein>
    <submittedName>
        <fullName evidence="2">DUF6152 family protein</fullName>
    </submittedName>
</protein>
<proteinExistence type="predicted"/>